<keyword evidence="3" id="KW-0762">Sugar transport</keyword>
<evidence type="ECO:0000256" key="2">
    <source>
        <dbReference type="ARBA" id="ARBA00022553"/>
    </source>
</evidence>
<evidence type="ECO:0000256" key="5">
    <source>
        <dbReference type="ARBA" id="ARBA00022683"/>
    </source>
</evidence>
<dbReference type="SUPFAM" id="SSF55804">
    <property type="entry name" value="Phoshotransferase/anion transport protein"/>
    <property type="match status" value="1"/>
</dbReference>
<dbReference type="GO" id="GO:0009401">
    <property type="term" value="P:phosphoenolpyruvate-dependent sugar phosphotransferase system"/>
    <property type="evidence" value="ECO:0007669"/>
    <property type="project" value="UniProtKB-KW"/>
</dbReference>
<keyword evidence="4 7" id="KW-0808">Transferase</keyword>
<dbReference type="Pfam" id="PF00359">
    <property type="entry name" value="PTS_EIIA_2"/>
    <property type="match status" value="1"/>
</dbReference>
<dbReference type="NCBIfam" id="TIGR00848">
    <property type="entry name" value="fruA"/>
    <property type="match status" value="1"/>
</dbReference>
<dbReference type="InterPro" id="IPR004715">
    <property type="entry name" value="PTS_IIA_fruc"/>
</dbReference>
<gene>
    <name evidence="7" type="ORF">NSA47_10430</name>
</gene>
<feature type="domain" description="PTS EIIA type-2" evidence="6">
    <location>
        <begin position="5"/>
        <end position="151"/>
    </location>
</feature>
<keyword evidence="8" id="KW-1185">Reference proteome</keyword>
<keyword evidence="2" id="KW-0597">Phosphoprotein</keyword>
<dbReference type="InterPro" id="IPR016152">
    <property type="entry name" value="PTrfase/Anion_transptr"/>
</dbReference>
<dbReference type="InterPro" id="IPR051541">
    <property type="entry name" value="PTS_SugarTrans_NitroReg"/>
</dbReference>
<proteinExistence type="predicted"/>
<dbReference type="PROSITE" id="PS51094">
    <property type="entry name" value="PTS_EIIA_TYPE_2"/>
    <property type="match status" value="1"/>
</dbReference>
<dbReference type="PROSITE" id="PS00372">
    <property type="entry name" value="PTS_EIIA_TYPE_2_HIS"/>
    <property type="match status" value="1"/>
</dbReference>
<evidence type="ECO:0000256" key="4">
    <source>
        <dbReference type="ARBA" id="ARBA00022679"/>
    </source>
</evidence>
<evidence type="ECO:0000313" key="8">
    <source>
        <dbReference type="Proteomes" id="UP001205748"/>
    </source>
</evidence>
<dbReference type="EC" id="2.7.1.202" evidence="7"/>
<dbReference type="Gene3D" id="3.40.930.10">
    <property type="entry name" value="Mannitol-specific EII, Chain A"/>
    <property type="match status" value="1"/>
</dbReference>
<evidence type="ECO:0000256" key="1">
    <source>
        <dbReference type="ARBA" id="ARBA00022448"/>
    </source>
</evidence>
<name>A0AAE3L2W0_9FIRM</name>
<dbReference type="GO" id="GO:0016020">
    <property type="term" value="C:membrane"/>
    <property type="evidence" value="ECO:0007669"/>
    <property type="project" value="InterPro"/>
</dbReference>
<dbReference type="RefSeq" id="WP_257531726.1">
    <property type="nucleotide sequence ID" value="NZ_JANKAS010000009.1"/>
</dbReference>
<dbReference type="PANTHER" id="PTHR47738">
    <property type="entry name" value="PTS SYSTEM FRUCTOSE-LIKE EIIA COMPONENT-RELATED"/>
    <property type="match status" value="1"/>
</dbReference>
<organism evidence="7 8">
    <name type="scientific">Irregularibacter muris</name>
    <dbReference type="NCBI Taxonomy" id="1796619"/>
    <lineage>
        <taxon>Bacteria</taxon>
        <taxon>Bacillati</taxon>
        <taxon>Bacillota</taxon>
        <taxon>Clostridia</taxon>
        <taxon>Eubacteriales</taxon>
        <taxon>Eubacteriaceae</taxon>
        <taxon>Irregularibacter</taxon>
    </lineage>
</organism>
<dbReference type="PANTHER" id="PTHR47738:SF2">
    <property type="entry name" value="PTS SYSTEM FRUCTOSE-LIKE EIIA COMPONENT"/>
    <property type="match status" value="1"/>
</dbReference>
<dbReference type="AlphaFoldDB" id="A0AAE3L2W0"/>
<sequence>MELRKILDEKIIRIGLDVKSKDDALKEMGDMLYQNGYINDTDQFIKDIYLREEEGATGIGNNVAIPHGKSKSVTKIGIAIATLKEGIEWETLDGDKVNIIFLFCVSDDMNSNRDHLVLLSRVAGKLADDDLLLKIKTAQSACDIVTYLGGE</sequence>
<comment type="caution">
    <text evidence="7">The sequence shown here is derived from an EMBL/GenBank/DDBJ whole genome shotgun (WGS) entry which is preliminary data.</text>
</comment>
<keyword evidence="1" id="KW-0813">Transport</keyword>
<evidence type="ECO:0000313" key="7">
    <source>
        <dbReference type="EMBL" id="MCR1899399.1"/>
    </source>
</evidence>
<protein>
    <submittedName>
        <fullName evidence="7">Fructose PTS transporter subunit IIA</fullName>
        <ecNumber evidence="7">2.7.1.202</ecNumber>
    </submittedName>
</protein>
<dbReference type="CDD" id="cd00211">
    <property type="entry name" value="PTS_IIA_fru"/>
    <property type="match status" value="1"/>
</dbReference>
<accession>A0AAE3L2W0</accession>
<dbReference type="EMBL" id="JANKAS010000009">
    <property type="protein sequence ID" value="MCR1899399.1"/>
    <property type="molecule type" value="Genomic_DNA"/>
</dbReference>
<dbReference type="GO" id="GO:0008982">
    <property type="term" value="F:protein-N(PI)-phosphohistidine-sugar phosphotransferase activity"/>
    <property type="evidence" value="ECO:0007669"/>
    <property type="project" value="InterPro"/>
</dbReference>
<dbReference type="Proteomes" id="UP001205748">
    <property type="component" value="Unassembled WGS sequence"/>
</dbReference>
<evidence type="ECO:0000256" key="3">
    <source>
        <dbReference type="ARBA" id="ARBA00022597"/>
    </source>
</evidence>
<reference evidence="7" key="1">
    <citation type="submission" date="2022-07" db="EMBL/GenBank/DDBJ databases">
        <title>Enhanced cultured diversity of the mouse gut microbiota enables custom-made synthetic communities.</title>
        <authorList>
            <person name="Afrizal A."/>
        </authorList>
    </citation>
    <scope>NUCLEOTIDE SEQUENCE</scope>
    <source>
        <strain evidence="7">DSM 28593</strain>
    </source>
</reference>
<keyword evidence="5" id="KW-0598">Phosphotransferase system</keyword>
<evidence type="ECO:0000259" key="6">
    <source>
        <dbReference type="PROSITE" id="PS51094"/>
    </source>
</evidence>
<dbReference type="InterPro" id="IPR002178">
    <property type="entry name" value="PTS_EIIA_type-2_dom"/>
</dbReference>